<dbReference type="InterPro" id="IPR002575">
    <property type="entry name" value="Aminoglycoside_PTrfase"/>
</dbReference>
<dbReference type="Pfam" id="PF01636">
    <property type="entry name" value="APH"/>
    <property type="match status" value="1"/>
</dbReference>
<dbReference type="AlphaFoldDB" id="A0A413RMB5"/>
<dbReference type="SUPFAM" id="SSF56112">
    <property type="entry name" value="Protein kinase-like (PK-like)"/>
    <property type="match status" value="1"/>
</dbReference>
<name>A0A413RMB5_9CELL</name>
<evidence type="ECO:0000256" key="1">
    <source>
        <dbReference type="SAM" id="MobiDB-lite"/>
    </source>
</evidence>
<feature type="region of interest" description="Disordered" evidence="1">
    <location>
        <begin position="1"/>
        <end position="23"/>
    </location>
</feature>
<sequence length="365" mass="39075">MAPDRSLDHLPLVGPGTRRGGGLRPVARLEVSPHDVQRLPDDELGGHLLAGFGVTATAVETVTGGTEARVWRVGTDDGRTWAARWSLAGVPVGQHVAAAFALDCPGGGQAVPARATDGSLGYACADGTLTLTSWLDGPTAIAEPLTAPTWFALGRLVGRLHAVDPAVVPGLPVVDFTPGWWRGTFDAVERARDVPAVDDRARAVLETWDASRRRVLLVREHTERIGHRLHELQRHEPTALPMVVCHGDPHQGNVVVTGPGSVALVDWDSAVLAPAEHDLMFVLGGTYSARPVTEQDAAEFFTGYGRVDIDDDRLAYARGVRLLEDASDWARRALDPARPDEERDEAHGILRTVLGPDGLVDLVLG</sequence>
<evidence type="ECO:0000259" key="2">
    <source>
        <dbReference type="Pfam" id="PF01636"/>
    </source>
</evidence>
<dbReference type="Proteomes" id="UP000283374">
    <property type="component" value="Unassembled WGS sequence"/>
</dbReference>
<accession>A0A413RMB5</accession>
<evidence type="ECO:0000313" key="3">
    <source>
        <dbReference type="EMBL" id="RHA41668.1"/>
    </source>
</evidence>
<gene>
    <name evidence="3" type="ORF">D1825_08140</name>
</gene>
<feature type="domain" description="Aminoglycoside phosphotransferase" evidence="2">
    <location>
        <begin position="60"/>
        <end position="310"/>
    </location>
</feature>
<protein>
    <submittedName>
        <fullName evidence="3">Aminoglycoside phosphotransferase family protein</fullName>
    </submittedName>
</protein>
<keyword evidence="3" id="KW-0808">Transferase</keyword>
<reference evidence="3 4" key="1">
    <citation type="submission" date="2018-08" db="EMBL/GenBank/DDBJ databases">
        <title>Cellulomonas rhizosphaerae sp. nov., a novel actinomycete isolated from soil.</title>
        <authorList>
            <person name="Tian Y."/>
        </authorList>
    </citation>
    <scope>NUCLEOTIDE SEQUENCE [LARGE SCALE GENOMIC DNA]</scope>
    <source>
        <strain evidence="3 4">NEAU-TCZ24</strain>
    </source>
</reference>
<dbReference type="Gene3D" id="1.20.58.840">
    <property type="match status" value="1"/>
</dbReference>
<dbReference type="GO" id="GO:0016740">
    <property type="term" value="F:transferase activity"/>
    <property type="evidence" value="ECO:0007669"/>
    <property type="project" value="UniProtKB-KW"/>
</dbReference>
<dbReference type="EMBL" id="QWKP01000180">
    <property type="protein sequence ID" value="RHA41668.1"/>
    <property type="molecule type" value="Genomic_DNA"/>
</dbReference>
<evidence type="ECO:0000313" key="4">
    <source>
        <dbReference type="Proteomes" id="UP000283374"/>
    </source>
</evidence>
<dbReference type="Gene3D" id="1.10.510.10">
    <property type="entry name" value="Transferase(Phosphotransferase) domain 1"/>
    <property type="match status" value="1"/>
</dbReference>
<dbReference type="InterPro" id="IPR011009">
    <property type="entry name" value="Kinase-like_dom_sf"/>
</dbReference>
<comment type="caution">
    <text evidence="3">The sequence shown here is derived from an EMBL/GenBank/DDBJ whole genome shotgun (WGS) entry which is preliminary data.</text>
</comment>
<keyword evidence="4" id="KW-1185">Reference proteome</keyword>
<organism evidence="3 4">
    <name type="scientific">Cellulomonas rhizosphaerae</name>
    <dbReference type="NCBI Taxonomy" id="2293719"/>
    <lineage>
        <taxon>Bacteria</taxon>
        <taxon>Bacillati</taxon>
        <taxon>Actinomycetota</taxon>
        <taxon>Actinomycetes</taxon>
        <taxon>Micrococcales</taxon>
        <taxon>Cellulomonadaceae</taxon>
        <taxon>Cellulomonas</taxon>
    </lineage>
</organism>
<proteinExistence type="predicted"/>